<accession>A0A843XFJ9</accession>
<dbReference type="Proteomes" id="UP000652761">
    <property type="component" value="Unassembled WGS sequence"/>
</dbReference>
<evidence type="ECO:0000313" key="3">
    <source>
        <dbReference type="Proteomes" id="UP000652761"/>
    </source>
</evidence>
<organism evidence="2 3">
    <name type="scientific">Colocasia esculenta</name>
    <name type="common">Wild taro</name>
    <name type="synonym">Arum esculentum</name>
    <dbReference type="NCBI Taxonomy" id="4460"/>
    <lineage>
        <taxon>Eukaryota</taxon>
        <taxon>Viridiplantae</taxon>
        <taxon>Streptophyta</taxon>
        <taxon>Embryophyta</taxon>
        <taxon>Tracheophyta</taxon>
        <taxon>Spermatophyta</taxon>
        <taxon>Magnoliopsida</taxon>
        <taxon>Liliopsida</taxon>
        <taxon>Araceae</taxon>
        <taxon>Aroideae</taxon>
        <taxon>Colocasieae</taxon>
        <taxon>Colocasia</taxon>
    </lineage>
</organism>
<evidence type="ECO:0000256" key="1">
    <source>
        <dbReference type="SAM" id="Phobius"/>
    </source>
</evidence>
<gene>
    <name evidence="2" type="ORF">Taro_051084</name>
</gene>
<evidence type="ECO:0000313" key="2">
    <source>
        <dbReference type="EMBL" id="MQM18096.1"/>
    </source>
</evidence>
<keyword evidence="1" id="KW-0812">Transmembrane</keyword>
<comment type="caution">
    <text evidence="2">The sequence shown here is derived from an EMBL/GenBank/DDBJ whole genome shotgun (WGS) entry which is preliminary data.</text>
</comment>
<name>A0A843XFJ9_COLES</name>
<reference evidence="2" key="1">
    <citation type="submission" date="2017-07" db="EMBL/GenBank/DDBJ databases">
        <title>Taro Niue Genome Assembly and Annotation.</title>
        <authorList>
            <person name="Atibalentja N."/>
            <person name="Keating K."/>
            <person name="Fields C.J."/>
        </authorList>
    </citation>
    <scope>NUCLEOTIDE SEQUENCE</scope>
    <source>
        <strain evidence="2">Niue_2</strain>
        <tissue evidence="2">Leaf</tissue>
    </source>
</reference>
<dbReference type="AlphaFoldDB" id="A0A843XFJ9"/>
<dbReference type="EMBL" id="NMUH01007964">
    <property type="protein sequence ID" value="MQM18096.1"/>
    <property type="molecule type" value="Genomic_DNA"/>
</dbReference>
<proteinExistence type="predicted"/>
<keyword evidence="1" id="KW-1133">Transmembrane helix</keyword>
<sequence length="112" mass="12510">MAIPKKGTRALLAHPCRVAFRWLAFQQGPSVSCRRVLLLLLGMRAASVVAVSARVVVGYHDVFSRRDPLVAVALPVAMVLRRVRRARQDLARLGCFRGLGWHVGDPAHRTFW</sequence>
<protein>
    <submittedName>
        <fullName evidence="2">Uncharacterized protein</fullName>
    </submittedName>
</protein>
<keyword evidence="3" id="KW-1185">Reference proteome</keyword>
<feature type="transmembrane region" description="Helical" evidence="1">
    <location>
        <begin position="36"/>
        <end position="56"/>
    </location>
</feature>
<keyword evidence="1" id="KW-0472">Membrane</keyword>